<dbReference type="Proteomes" id="UP000218542">
    <property type="component" value="Unassembled WGS sequence"/>
</dbReference>
<dbReference type="EMBL" id="BAOS01000004">
    <property type="protein sequence ID" value="GAX59896.1"/>
    <property type="molecule type" value="Genomic_DNA"/>
</dbReference>
<organism evidence="1 2">
    <name type="scientific">Candidatus Scalindua japonica</name>
    <dbReference type="NCBI Taxonomy" id="1284222"/>
    <lineage>
        <taxon>Bacteria</taxon>
        <taxon>Pseudomonadati</taxon>
        <taxon>Planctomycetota</taxon>
        <taxon>Candidatus Brocadiia</taxon>
        <taxon>Candidatus Brocadiales</taxon>
        <taxon>Candidatus Scalinduaceae</taxon>
        <taxon>Candidatus Scalindua</taxon>
    </lineage>
</organism>
<comment type="caution">
    <text evidence="1">The sequence shown here is derived from an EMBL/GenBank/DDBJ whole genome shotgun (WGS) entry which is preliminary data.</text>
</comment>
<gene>
    <name evidence="1" type="ORF">SCALIN_C04_0384</name>
</gene>
<name>A0A286TVI4_9BACT</name>
<protein>
    <submittedName>
        <fullName evidence="1">Uncharacterized protein</fullName>
    </submittedName>
</protein>
<evidence type="ECO:0000313" key="2">
    <source>
        <dbReference type="Proteomes" id="UP000218542"/>
    </source>
</evidence>
<sequence>MANKHSSKNPTVNQANNSEKSIDIIIKKGNEAVSKYFKDIKSGNAPAITEKEYENIYELFRTGKIILLKCQGDEEQQTIKTFVDIAIKREIKNPPFGKTINCLKGKKHIENELDKCIARDIRFPFLFLNYLDTNLFDGSIADRLQEFRRKIANEYEYNSSFSYPPPIIINFIIGGTPDVFKEVFNDKFVEVSLLPSSPQSRSQAKLTKPFKQIYIEEEKTVIEPERDGVVEHVDEKATTPKPLFMDCRNNILFLDKKKNVTLKPKEIKLIEYMCNLKVFELAQILIEHFKIKLAANETISRDKRNIFDTYKSNINKQCKSQEIEDLIVKGGMKKTFKLSVKITKKTFKL</sequence>
<dbReference type="AlphaFoldDB" id="A0A286TVI4"/>
<reference evidence="2" key="1">
    <citation type="journal article" date="2017" name="Environ. Microbiol. Rep.">
        <title>Genetic Diversity of Marine Anaerobic Ammonium-Oxidizing Bacteria as Revealed by Genomic and Proteomic Analyses of 'Candidatus Scalindua japonica'.</title>
        <authorList>
            <person name="Oshiki M."/>
            <person name="Mizuto K."/>
            <person name="Kimura Z."/>
            <person name="Kindaichi T."/>
            <person name="Satoh H."/>
            <person name="Okabe S."/>
        </authorList>
    </citation>
    <scope>NUCLEOTIDE SEQUENCE [LARGE SCALE GENOMIC DNA]</scope>
    <source>
        <strain evidence="2">husup-a2</strain>
    </source>
</reference>
<dbReference type="RefSeq" id="WP_096893020.1">
    <property type="nucleotide sequence ID" value="NZ_BAOS01000004.1"/>
</dbReference>
<accession>A0A286TVI4</accession>
<evidence type="ECO:0000313" key="1">
    <source>
        <dbReference type="EMBL" id="GAX59896.1"/>
    </source>
</evidence>
<proteinExistence type="predicted"/>
<keyword evidence="2" id="KW-1185">Reference proteome</keyword>